<name>A0A1G9PWH5_9ACTN</name>
<dbReference type="GO" id="GO:0035556">
    <property type="term" value="P:intracellular signal transduction"/>
    <property type="evidence" value="ECO:0007669"/>
    <property type="project" value="InterPro"/>
</dbReference>
<feature type="transmembrane region" description="Helical" evidence="7">
    <location>
        <begin position="226"/>
        <end position="244"/>
    </location>
</feature>
<dbReference type="SMART" id="SM00304">
    <property type="entry name" value="HAMP"/>
    <property type="match status" value="1"/>
</dbReference>
<dbReference type="PROSITE" id="PS50885">
    <property type="entry name" value="HAMP"/>
    <property type="match status" value="1"/>
</dbReference>
<evidence type="ECO:0000256" key="7">
    <source>
        <dbReference type="SAM" id="Phobius"/>
    </source>
</evidence>
<sequence>MRGVPAARRLDAALEWAPTGRRAVPVLVVLVVVANLVGVGTVGLLLLGLSAGAHDPAGGRAVIALTALAYLAVALPLGVLVGLRWQRPTAAWLSAGRRPTPVEAGHALRLPVDIARVAAVTWLGGALLVGVVGAVVSPFPLVGVRITLAALLGGVVAAGVSYLLALRMGRHVTARALQAHPPTGALGLGVRPRLLLTWGLTSGVPLLGLVLLFLDPSNPEGPNEAAVVFLTVVALLVGLLATLLTGRSVGAPLRDLRRAVQRVGAGDHDVRVPVDDAGEIGLLQEGVNTMVAGLAERERLRDLFGRHVGTTVAQQAMVTGVSLGGELRTVAALFVDIAGSTSLVLRTGPEQMVGLLNRFFAVVVETVESEGGLVNKFEGDAVLSVFGAPADHPDPAGAALRAARRIAAAVRAAGELDLGVGVACGPVWAGQVGAASRLEYTVIGDPVNEAARLTDLAKDVPGRVVASEDAVRDAGAGEGRHWEPGAVAELRGRHRPTRTWVLRADRP</sequence>
<dbReference type="InterPro" id="IPR029787">
    <property type="entry name" value="Nucleotide_cyclase"/>
</dbReference>
<evidence type="ECO:0000256" key="1">
    <source>
        <dbReference type="ARBA" id="ARBA00004651"/>
    </source>
</evidence>
<feature type="transmembrane region" description="Helical" evidence="7">
    <location>
        <begin position="117"/>
        <end position="136"/>
    </location>
</feature>
<evidence type="ECO:0000256" key="6">
    <source>
        <dbReference type="ARBA" id="ARBA00023136"/>
    </source>
</evidence>
<dbReference type="PANTHER" id="PTHR43081">
    <property type="entry name" value="ADENYLATE CYCLASE, TERMINAL-DIFFERENTIATION SPECIFIC-RELATED"/>
    <property type="match status" value="1"/>
</dbReference>
<feature type="transmembrane region" description="Helical" evidence="7">
    <location>
        <begin position="194"/>
        <end position="214"/>
    </location>
</feature>
<dbReference type="Gene3D" id="6.10.340.10">
    <property type="match status" value="1"/>
</dbReference>
<dbReference type="Proteomes" id="UP000198680">
    <property type="component" value="Unassembled WGS sequence"/>
</dbReference>
<feature type="domain" description="HAMP" evidence="9">
    <location>
        <begin position="247"/>
        <end position="299"/>
    </location>
</feature>
<dbReference type="GO" id="GO:0004016">
    <property type="term" value="F:adenylate cyclase activity"/>
    <property type="evidence" value="ECO:0007669"/>
    <property type="project" value="UniProtKB-ARBA"/>
</dbReference>
<feature type="domain" description="Guanylate cyclase" evidence="8">
    <location>
        <begin position="331"/>
        <end position="454"/>
    </location>
</feature>
<dbReference type="Pfam" id="PF00211">
    <property type="entry name" value="Guanylate_cyc"/>
    <property type="match status" value="1"/>
</dbReference>
<evidence type="ECO:0000256" key="3">
    <source>
        <dbReference type="ARBA" id="ARBA00022475"/>
    </source>
</evidence>
<proteinExistence type="inferred from homology"/>
<evidence type="ECO:0000313" key="11">
    <source>
        <dbReference type="Proteomes" id="UP000198680"/>
    </source>
</evidence>
<dbReference type="InterPro" id="IPR050697">
    <property type="entry name" value="Adenylyl/Guanylyl_Cyclase_3/4"/>
</dbReference>
<evidence type="ECO:0000259" key="9">
    <source>
        <dbReference type="PROSITE" id="PS50885"/>
    </source>
</evidence>
<dbReference type="GO" id="GO:0005886">
    <property type="term" value="C:plasma membrane"/>
    <property type="evidence" value="ECO:0007669"/>
    <property type="project" value="UniProtKB-SubCell"/>
</dbReference>
<dbReference type="SUPFAM" id="SSF55073">
    <property type="entry name" value="Nucleotide cyclase"/>
    <property type="match status" value="1"/>
</dbReference>
<dbReference type="InterPro" id="IPR003660">
    <property type="entry name" value="HAMP_dom"/>
</dbReference>
<comment type="subcellular location">
    <subcellularLocation>
        <location evidence="1">Cell membrane</location>
        <topology evidence="1">Multi-pass membrane protein</topology>
    </subcellularLocation>
</comment>
<feature type="transmembrane region" description="Helical" evidence="7">
    <location>
        <begin position="61"/>
        <end position="83"/>
    </location>
</feature>
<dbReference type="GO" id="GO:0006171">
    <property type="term" value="P:cAMP biosynthetic process"/>
    <property type="evidence" value="ECO:0007669"/>
    <property type="project" value="TreeGrafter"/>
</dbReference>
<dbReference type="InterPro" id="IPR001054">
    <property type="entry name" value="A/G_cyclase"/>
</dbReference>
<comment type="similarity">
    <text evidence="2">Belongs to the adenylyl cyclase class-3 family.</text>
</comment>
<keyword evidence="4 7" id="KW-0812">Transmembrane</keyword>
<gene>
    <name evidence="10" type="ORF">SAMN05660642_01397</name>
</gene>
<feature type="transmembrane region" description="Helical" evidence="7">
    <location>
        <begin position="142"/>
        <end position="165"/>
    </location>
</feature>
<evidence type="ECO:0000313" key="10">
    <source>
        <dbReference type="EMBL" id="SDM03116.1"/>
    </source>
</evidence>
<keyword evidence="11" id="KW-1185">Reference proteome</keyword>
<dbReference type="STRING" id="1137991.SAMN05660642_01397"/>
<accession>A0A1G9PWH5</accession>
<dbReference type="Gene3D" id="3.30.70.1230">
    <property type="entry name" value="Nucleotide cyclase"/>
    <property type="match status" value="1"/>
</dbReference>
<organism evidence="10 11">
    <name type="scientific">Geodermatophilus siccatus</name>
    <dbReference type="NCBI Taxonomy" id="1137991"/>
    <lineage>
        <taxon>Bacteria</taxon>
        <taxon>Bacillati</taxon>
        <taxon>Actinomycetota</taxon>
        <taxon>Actinomycetes</taxon>
        <taxon>Geodermatophilales</taxon>
        <taxon>Geodermatophilaceae</taxon>
        <taxon>Geodermatophilus</taxon>
    </lineage>
</organism>
<reference evidence="11" key="1">
    <citation type="submission" date="2016-10" db="EMBL/GenBank/DDBJ databases">
        <authorList>
            <person name="Varghese N."/>
            <person name="Submissions S."/>
        </authorList>
    </citation>
    <scope>NUCLEOTIDE SEQUENCE [LARGE SCALE GENOMIC DNA]</scope>
    <source>
        <strain evidence="11">DSM 45419</strain>
    </source>
</reference>
<dbReference type="Pfam" id="PF00672">
    <property type="entry name" value="HAMP"/>
    <property type="match status" value="1"/>
</dbReference>
<dbReference type="PANTHER" id="PTHR43081:SF17">
    <property type="entry name" value="BLL5647 PROTEIN"/>
    <property type="match status" value="1"/>
</dbReference>
<dbReference type="RefSeq" id="WP_091215601.1">
    <property type="nucleotide sequence ID" value="NZ_FNHE01000003.1"/>
</dbReference>
<protein>
    <submittedName>
        <fullName evidence="10">Adenylate cyclase</fullName>
    </submittedName>
</protein>
<dbReference type="AlphaFoldDB" id="A0A1G9PWH5"/>
<dbReference type="OrthoDB" id="5476461at2"/>
<dbReference type="PROSITE" id="PS50125">
    <property type="entry name" value="GUANYLATE_CYCLASE_2"/>
    <property type="match status" value="1"/>
</dbReference>
<keyword evidence="6 7" id="KW-0472">Membrane</keyword>
<keyword evidence="5 7" id="KW-1133">Transmembrane helix</keyword>
<evidence type="ECO:0000256" key="5">
    <source>
        <dbReference type="ARBA" id="ARBA00022989"/>
    </source>
</evidence>
<dbReference type="CDD" id="cd07302">
    <property type="entry name" value="CHD"/>
    <property type="match status" value="1"/>
</dbReference>
<dbReference type="EMBL" id="FNHE01000003">
    <property type="protein sequence ID" value="SDM03116.1"/>
    <property type="molecule type" value="Genomic_DNA"/>
</dbReference>
<evidence type="ECO:0000256" key="2">
    <source>
        <dbReference type="ARBA" id="ARBA00005381"/>
    </source>
</evidence>
<dbReference type="SMART" id="SM00044">
    <property type="entry name" value="CYCc"/>
    <property type="match status" value="1"/>
</dbReference>
<dbReference type="SUPFAM" id="SSF158472">
    <property type="entry name" value="HAMP domain-like"/>
    <property type="match status" value="1"/>
</dbReference>
<feature type="transmembrane region" description="Helical" evidence="7">
    <location>
        <begin position="26"/>
        <end position="49"/>
    </location>
</feature>
<keyword evidence="3" id="KW-1003">Cell membrane</keyword>
<dbReference type="CDD" id="cd06225">
    <property type="entry name" value="HAMP"/>
    <property type="match status" value="1"/>
</dbReference>
<evidence type="ECO:0000256" key="4">
    <source>
        <dbReference type="ARBA" id="ARBA00022692"/>
    </source>
</evidence>
<evidence type="ECO:0000259" key="8">
    <source>
        <dbReference type="PROSITE" id="PS50125"/>
    </source>
</evidence>